<dbReference type="GeneID" id="97282701"/>
<evidence type="ECO:0000313" key="3">
    <source>
        <dbReference type="Proteomes" id="UP001622557"/>
    </source>
</evidence>
<protein>
    <recommendedName>
        <fullName evidence="4">Secreted protein</fullName>
    </recommendedName>
</protein>
<proteinExistence type="predicted"/>
<dbReference type="RefSeq" id="WP_405448471.1">
    <property type="nucleotide sequence ID" value="NZ_CP108164.1"/>
</dbReference>
<evidence type="ECO:0000313" key="2">
    <source>
        <dbReference type="EMBL" id="WTQ82395.1"/>
    </source>
</evidence>
<organism evidence="2 3">
    <name type="scientific">Streptomyces achromogenes</name>
    <dbReference type="NCBI Taxonomy" id="67255"/>
    <lineage>
        <taxon>Bacteria</taxon>
        <taxon>Bacillati</taxon>
        <taxon>Actinomycetota</taxon>
        <taxon>Actinomycetes</taxon>
        <taxon>Kitasatosporales</taxon>
        <taxon>Streptomycetaceae</taxon>
        <taxon>Streptomyces</taxon>
    </lineage>
</organism>
<gene>
    <name evidence="2" type="ORF">OG350_19725</name>
</gene>
<sequence>MTVIVVAVLLVLIAVGAVLIHRLNAQHDERIAGFHYSDALPGIGRRPRRHRRPSVDPAVPPGPTATAPAEDGDSGPDERDGGST</sequence>
<dbReference type="Proteomes" id="UP001622557">
    <property type="component" value="Chromosome"/>
</dbReference>
<dbReference type="EMBL" id="CP108164">
    <property type="protein sequence ID" value="WTQ82395.1"/>
    <property type="molecule type" value="Genomic_DNA"/>
</dbReference>
<feature type="region of interest" description="Disordered" evidence="1">
    <location>
        <begin position="38"/>
        <end position="84"/>
    </location>
</feature>
<name>A0ABZ1KP80_STRAH</name>
<accession>A0ABZ1KP80</accession>
<reference evidence="2 3" key="1">
    <citation type="submission" date="2022-10" db="EMBL/GenBank/DDBJ databases">
        <title>The complete genomes of actinobacterial strains from the NBC collection.</title>
        <authorList>
            <person name="Joergensen T.S."/>
            <person name="Alvarez Arevalo M."/>
            <person name="Sterndorff E.B."/>
            <person name="Faurdal D."/>
            <person name="Vuksanovic O."/>
            <person name="Mourched A.-S."/>
            <person name="Charusanti P."/>
            <person name="Shaw S."/>
            <person name="Blin K."/>
            <person name="Weber T."/>
        </authorList>
    </citation>
    <scope>NUCLEOTIDE SEQUENCE [LARGE SCALE GENOMIC DNA]</scope>
    <source>
        <strain evidence="2 3">NBC_00156</strain>
    </source>
</reference>
<evidence type="ECO:0000256" key="1">
    <source>
        <dbReference type="SAM" id="MobiDB-lite"/>
    </source>
</evidence>
<keyword evidence="3" id="KW-1185">Reference proteome</keyword>
<evidence type="ECO:0008006" key="4">
    <source>
        <dbReference type="Google" id="ProtNLM"/>
    </source>
</evidence>